<evidence type="ECO:0000313" key="2">
    <source>
        <dbReference type="Proteomes" id="UP000316887"/>
    </source>
</evidence>
<organism evidence="1 2">
    <name type="scientific">Zymomonas mobilis</name>
    <dbReference type="NCBI Taxonomy" id="542"/>
    <lineage>
        <taxon>Bacteria</taxon>
        <taxon>Pseudomonadati</taxon>
        <taxon>Pseudomonadota</taxon>
        <taxon>Alphaproteobacteria</taxon>
        <taxon>Sphingomonadales</taxon>
        <taxon>Zymomonadaceae</taxon>
        <taxon>Zymomonas</taxon>
    </lineage>
</organism>
<name>A0A542W2J8_ZYMMB</name>
<comment type="caution">
    <text evidence="1">The sequence shown here is derived from an EMBL/GenBank/DDBJ whole genome shotgun (WGS) entry which is preliminary data.</text>
</comment>
<reference evidence="1 2" key="1">
    <citation type="submission" date="2019-06" db="EMBL/GenBank/DDBJ databases">
        <title>Genome sequencing of Zymomonas mobilis strains for genetic engineering and biofuel applications.</title>
        <authorList>
            <person name="Teravest M."/>
        </authorList>
    </citation>
    <scope>NUCLEOTIDE SEQUENCE [LARGE SCALE GENOMIC DNA]</scope>
    <source>
        <strain evidence="1 2">AN0101</strain>
    </source>
</reference>
<gene>
    <name evidence="1" type="ORF">FBY58_1411</name>
</gene>
<dbReference type="AlphaFoldDB" id="A0A542W2J8"/>
<dbReference type="Proteomes" id="UP000316887">
    <property type="component" value="Unassembled WGS sequence"/>
</dbReference>
<evidence type="ECO:0000313" key="1">
    <source>
        <dbReference type="EMBL" id="TQL17806.1"/>
    </source>
</evidence>
<protein>
    <submittedName>
        <fullName evidence="1">Uncharacterized protein</fullName>
    </submittedName>
</protein>
<sequence length="131" mass="14980">MGVMLLVVFKDSVFTMTRTVNSIFNFHTPNNKKVFILKNKILEVDNLLELYGEKSKKDCYLTNNKDYVSLSIEGRDLPLVIIWNDASDKVVVGFDGSIKKNEDLYLPPVFINSDFIKELSPKSLNLTCNKK</sequence>
<accession>A0A542W2J8</accession>
<proteinExistence type="predicted"/>
<dbReference type="EMBL" id="VFOF01000001">
    <property type="protein sequence ID" value="TQL17806.1"/>
    <property type="molecule type" value="Genomic_DNA"/>
</dbReference>